<evidence type="ECO:0000313" key="1">
    <source>
        <dbReference type="EMBL" id="KDR85957.1"/>
    </source>
</evidence>
<dbReference type="Proteomes" id="UP000027222">
    <property type="component" value="Unassembled WGS sequence"/>
</dbReference>
<organism evidence="1 2">
    <name type="scientific">Galerina marginata (strain CBS 339.88)</name>
    <dbReference type="NCBI Taxonomy" id="685588"/>
    <lineage>
        <taxon>Eukaryota</taxon>
        <taxon>Fungi</taxon>
        <taxon>Dikarya</taxon>
        <taxon>Basidiomycota</taxon>
        <taxon>Agaricomycotina</taxon>
        <taxon>Agaricomycetes</taxon>
        <taxon>Agaricomycetidae</taxon>
        <taxon>Agaricales</taxon>
        <taxon>Agaricineae</taxon>
        <taxon>Strophariaceae</taxon>
        <taxon>Galerina</taxon>
    </lineage>
</organism>
<dbReference type="AlphaFoldDB" id="A0A067TUH5"/>
<evidence type="ECO:0008006" key="3">
    <source>
        <dbReference type="Google" id="ProtNLM"/>
    </source>
</evidence>
<keyword evidence="2" id="KW-1185">Reference proteome</keyword>
<protein>
    <recommendedName>
        <fullName evidence="3">F-box domain-containing protein</fullName>
    </recommendedName>
</protein>
<proteinExistence type="predicted"/>
<sequence length="466" mass="52156">MASTTKDTPTSITSQTLQFPQEIIDLFIDYLYQELEIKEAGEALVACTLVSRSFSASARRCLWSTLVISERVSSRQIITRRFGYSRSELEPALYLRLSSLRLLLESQSGFRSFIRIVRIEVGPVIHGDPESTGLRSVVDGLISRAKNMDTLWITRMPGALPMNWPYNKPTIAQPLITLLSSVKFTHLRIEDVNDFPNDILKRCSSIRSLQLVAATFKQKNGSQSPTSSHASSQTLQLDELMIQYGLEGAYREISQSNISLSKLKTFQAYVSSLQEASIVQKLIKEGMFSLISLELTVRVDMMMMGHAGGTLSTFAGGHIDLGQFPKLLNLRLHIRREHHTLFQSLEDTFSLLNPITHPTRLESIDITVNHQHLSAVSKALHLYHTNDAPWTLLEPSVLRKKHPHLRRLFIKLNLGIGSSPQVSNSEKRDVEQSLQKFLQSIIFPSSSSSSVSNSTVASLGLEVVVL</sequence>
<gene>
    <name evidence="1" type="ORF">GALMADRAFT_132574</name>
</gene>
<dbReference type="OrthoDB" id="2788229at2759"/>
<reference evidence="2" key="1">
    <citation type="journal article" date="2014" name="Proc. Natl. Acad. Sci. U.S.A.">
        <title>Extensive sampling of basidiomycete genomes demonstrates inadequacy of the white-rot/brown-rot paradigm for wood decay fungi.</title>
        <authorList>
            <person name="Riley R."/>
            <person name="Salamov A.A."/>
            <person name="Brown D.W."/>
            <person name="Nagy L.G."/>
            <person name="Floudas D."/>
            <person name="Held B.W."/>
            <person name="Levasseur A."/>
            <person name="Lombard V."/>
            <person name="Morin E."/>
            <person name="Otillar R."/>
            <person name="Lindquist E.A."/>
            <person name="Sun H."/>
            <person name="LaButti K.M."/>
            <person name="Schmutz J."/>
            <person name="Jabbour D."/>
            <person name="Luo H."/>
            <person name="Baker S.E."/>
            <person name="Pisabarro A.G."/>
            <person name="Walton J.D."/>
            <person name="Blanchette R.A."/>
            <person name="Henrissat B."/>
            <person name="Martin F."/>
            <person name="Cullen D."/>
            <person name="Hibbett D.S."/>
            <person name="Grigoriev I.V."/>
        </authorList>
    </citation>
    <scope>NUCLEOTIDE SEQUENCE [LARGE SCALE GENOMIC DNA]</scope>
    <source>
        <strain evidence="2">CBS 339.88</strain>
    </source>
</reference>
<name>A0A067TUH5_GALM3</name>
<dbReference type="EMBL" id="KL142367">
    <property type="protein sequence ID" value="KDR85957.1"/>
    <property type="molecule type" value="Genomic_DNA"/>
</dbReference>
<dbReference type="HOGENOM" id="CLU_614004_0_0_1"/>
<accession>A0A067TUH5</accession>
<evidence type="ECO:0000313" key="2">
    <source>
        <dbReference type="Proteomes" id="UP000027222"/>
    </source>
</evidence>